<dbReference type="RefSeq" id="WP_136409869.1">
    <property type="nucleotide sequence ID" value="NZ_CP039393.1"/>
</dbReference>
<evidence type="ECO:0000259" key="6">
    <source>
        <dbReference type="Pfam" id="PF00881"/>
    </source>
</evidence>
<sequence>MKDVKSTLLDRRSIRRYEREDIPQETMDLIYEAIRNTPTSYNGQQFSVIDIDDQSVKEKLYELTGQKQIKTCRRFMLFCADYNKIRTIADAKLIDLPGFTHTADGVIVGVVDAALALMSALVAAESCGLGTCPIGYARTAAPEAIAKMMDLPEGVFVVCGLAIGVPREMPDLKPKQPRELMIFHNAYRRDNMVPDLLKYDKQISEYNATRTGTKTDNDWAGHIIGYYREAMAYKTLDALRRRGFDVKQ</sequence>
<dbReference type="GO" id="GO:0016491">
    <property type="term" value="F:oxidoreductase activity"/>
    <property type="evidence" value="ECO:0007669"/>
    <property type="project" value="UniProtKB-UniRule"/>
</dbReference>
<dbReference type="InterPro" id="IPR000415">
    <property type="entry name" value="Nitroreductase-like"/>
</dbReference>
<comment type="similarity">
    <text evidence="1 5">Belongs to the flavin oxidoreductase frp family.</text>
</comment>
<keyword evidence="2 5" id="KW-0285">Flavoprotein</keyword>
<keyword evidence="8" id="KW-1185">Reference proteome</keyword>
<name>A0A4P7VDY1_9BACT</name>
<dbReference type="InterPro" id="IPR029479">
    <property type="entry name" value="Nitroreductase"/>
</dbReference>
<feature type="domain" description="Nitroreductase" evidence="6">
    <location>
        <begin position="10"/>
        <end position="164"/>
    </location>
</feature>
<dbReference type="PANTHER" id="PTHR43425">
    <property type="entry name" value="OXYGEN-INSENSITIVE NADPH NITROREDUCTASE"/>
    <property type="match status" value="1"/>
</dbReference>
<keyword evidence="5" id="KW-0521">NADP</keyword>
<dbReference type="OrthoDB" id="9809288at2"/>
<dbReference type="KEGG" id="mgod:E7746_03670"/>
<evidence type="ECO:0000313" key="8">
    <source>
        <dbReference type="Proteomes" id="UP000297031"/>
    </source>
</evidence>
<evidence type="ECO:0000256" key="5">
    <source>
        <dbReference type="PIRNR" id="PIRNR005426"/>
    </source>
</evidence>
<reference evidence="7 8" key="1">
    <citation type="submission" date="2019-02" db="EMBL/GenBank/DDBJ databases">
        <title>Isolation and identification of novel species under the genus Muribaculum.</title>
        <authorList>
            <person name="Miyake S."/>
            <person name="Ding Y."/>
            <person name="Low A."/>
            <person name="Soh M."/>
            <person name="Seedorf H."/>
        </authorList>
    </citation>
    <scope>NUCLEOTIDE SEQUENCE [LARGE SCALE GENOMIC DNA]</scope>
    <source>
        <strain evidence="7 8">TLL-A4</strain>
    </source>
</reference>
<keyword evidence="3 5" id="KW-0288">FMN</keyword>
<dbReference type="PANTHER" id="PTHR43425:SF2">
    <property type="entry name" value="OXYGEN-INSENSITIVE NADPH NITROREDUCTASE"/>
    <property type="match status" value="1"/>
</dbReference>
<evidence type="ECO:0000256" key="1">
    <source>
        <dbReference type="ARBA" id="ARBA00008366"/>
    </source>
</evidence>
<gene>
    <name evidence="7" type="ORF">E7746_03670</name>
</gene>
<dbReference type="Gene3D" id="3.40.109.10">
    <property type="entry name" value="NADH Oxidase"/>
    <property type="match status" value="1"/>
</dbReference>
<keyword evidence="4 5" id="KW-0560">Oxidoreductase</keyword>
<proteinExistence type="inferred from homology"/>
<evidence type="ECO:0000256" key="3">
    <source>
        <dbReference type="ARBA" id="ARBA00022643"/>
    </source>
</evidence>
<dbReference type="SUPFAM" id="SSF55469">
    <property type="entry name" value="FMN-dependent nitroreductase-like"/>
    <property type="match status" value="1"/>
</dbReference>
<protein>
    <submittedName>
        <fullName evidence="7">NADPH-dependent oxidoreductase</fullName>
    </submittedName>
</protein>
<dbReference type="AlphaFoldDB" id="A0A4P7VDY1"/>
<accession>A0A4P7VDY1</accession>
<evidence type="ECO:0000256" key="4">
    <source>
        <dbReference type="ARBA" id="ARBA00023002"/>
    </source>
</evidence>
<evidence type="ECO:0000256" key="2">
    <source>
        <dbReference type="ARBA" id="ARBA00022630"/>
    </source>
</evidence>
<evidence type="ECO:0000313" key="7">
    <source>
        <dbReference type="EMBL" id="QCD35042.1"/>
    </source>
</evidence>
<dbReference type="InterPro" id="IPR016446">
    <property type="entry name" value="Flavin_OxRdtase_Frp"/>
</dbReference>
<dbReference type="EMBL" id="CP039393">
    <property type="protein sequence ID" value="QCD35042.1"/>
    <property type="molecule type" value="Genomic_DNA"/>
</dbReference>
<dbReference type="Pfam" id="PF00881">
    <property type="entry name" value="Nitroreductase"/>
    <property type="match status" value="1"/>
</dbReference>
<dbReference type="PIRSF" id="PIRSF005426">
    <property type="entry name" value="Frp"/>
    <property type="match status" value="1"/>
</dbReference>
<organism evidence="7 8">
    <name type="scientific">Muribaculum gordoncarteri</name>
    <dbReference type="NCBI Taxonomy" id="2530390"/>
    <lineage>
        <taxon>Bacteria</taxon>
        <taxon>Pseudomonadati</taxon>
        <taxon>Bacteroidota</taxon>
        <taxon>Bacteroidia</taxon>
        <taxon>Bacteroidales</taxon>
        <taxon>Muribaculaceae</taxon>
        <taxon>Muribaculum</taxon>
    </lineage>
</organism>
<dbReference type="Proteomes" id="UP000297031">
    <property type="component" value="Chromosome"/>
</dbReference>